<feature type="domain" description="RNA polymerase sigma-70 region 2" evidence="5">
    <location>
        <begin position="22"/>
        <end position="87"/>
    </location>
</feature>
<evidence type="ECO:0000256" key="2">
    <source>
        <dbReference type="ARBA" id="ARBA00023015"/>
    </source>
</evidence>
<proteinExistence type="inferred from homology"/>
<dbReference type="InterPro" id="IPR036388">
    <property type="entry name" value="WH-like_DNA-bd_sf"/>
</dbReference>
<reference evidence="8" key="1">
    <citation type="submission" date="2024-03" db="EMBL/GenBank/DDBJ databases">
        <title>Chitinophaga horti sp. nov., isolated from garden soil.</title>
        <authorList>
            <person name="Lee D.S."/>
            <person name="Han D.M."/>
            <person name="Baek J.H."/>
            <person name="Choi D.G."/>
            <person name="Jeon J.H."/>
            <person name="Jeon C.O."/>
        </authorList>
    </citation>
    <scope>NUCLEOTIDE SEQUENCE [LARGE SCALE GENOMIC DNA]</scope>
    <source>
        <strain evidence="8">GPA1</strain>
    </source>
</reference>
<dbReference type="InterPro" id="IPR014284">
    <property type="entry name" value="RNA_pol_sigma-70_dom"/>
</dbReference>
<dbReference type="Pfam" id="PF08281">
    <property type="entry name" value="Sigma70_r4_2"/>
    <property type="match status" value="1"/>
</dbReference>
<dbReference type="PANTHER" id="PTHR43133">
    <property type="entry name" value="RNA POLYMERASE ECF-TYPE SIGMA FACTO"/>
    <property type="match status" value="1"/>
</dbReference>
<dbReference type="SUPFAM" id="SSF88946">
    <property type="entry name" value="Sigma2 domain of RNA polymerase sigma factors"/>
    <property type="match status" value="1"/>
</dbReference>
<accession>A0ABZ2YLW6</accession>
<dbReference type="InterPro" id="IPR013324">
    <property type="entry name" value="RNA_pol_sigma_r3/r4-like"/>
</dbReference>
<evidence type="ECO:0000313" key="8">
    <source>
        <dbReference type="Proteomes" id="UP001485459"/>
    </source>
</evidence>
<protein>
    <submittedName>
        <fullName evidence="7">RNA polymerase sigma factor</fullName>
    </submittedName>
</protein>
<dbReference type="Proteomes" id="UP001485459">
    <property type="component" value="Chromosome"/>
</dbReference>
<keyword evidence="2" id="KW-0805">Transcription regulation</keyword>
<keyword evidence="3" id="KW-0731">Sigma factor</keyword>
<keyword evidence="8" id="KW-1185">Reference proteome</keyword>
<evidence type="ECO:0000256" key="3">
    <source>
        <dbReference type="ARBA" id="ARBA00023082"/>
    </source>
</evidence>
<evidence type="ECO:0000256" key="4">
    <source>
        <dbReference type="ARBA" id="ARBA00023163"/>
    </source>
</evidence>
<dbReference type="Gene3D" id="1.10.10.10">
    <property type="entry name" value="Winged helix-like DNA-binding domain superfamily/Winged helix DNA-binding domain"/>
    <property type="match status" value="1"/>
</dbReference>
<dbReference type="SUPFAM" id="SSF88659">
    <property type="entry name" value="Sigma3 and sigma4 domains of RNA polymerase sigma factors"/>
    <property type="match status" value="1"/>
</dbReference>
<sequence>MPEKELVQLVLQGDVAAFRLIVERTEKLVLHIISGLVSSREDQQDLAQDTYLKAFHHLRNFQYESKLSTWIGRIAYNTCISHLRKKRIKISISDEAAPGMEPESGNDPFTMLSSREVSVALQRAIQTLQPLHCTLITLFHQDALGIAEIAQITGLPEGTVKSYLYRARRELQKYLLTNYINREAL</sequence>
<dbReference type="Pfam" id="PF04542">
    <property type="entry name" value="Sigma70_r2"/>
    <property type="match status" value="1"/>
</dbReference>
<dbReference type="InterPro" id="IPR013249">
    <property type="entry name" value="RNA_pol_sigma70_r4_t2"/>
</dbReference>
<dbReference type="InterPro" id="IPR007627">
    <property type="entry name" value="RNA_pol_sigma70_r2"/>
</dbReference>
<dbReference type="InterPro" id="IPR039425">
    <property type="entry name" value="RNA_pol_sigma-70-like"/>
</dbReference>
<evidence type="ECO:0000259" key="6">
    <source>
        <dbReference type="Pfam" id="PF08281"/>
    </source>
</evidence>
<evidence type="ECO:0000256" key="1">
    <source>
        <dbReference type="ARBA" id="ARBA00010641"/>
    </source>
</evidence>
<dbReference type="PANTHER" id="PTHR43133:SF51">
    <property type="entry name" value="RNA POLYMERASE SIGMA FACTOR"/>
    <property type="match status" value="1"/>
</dbReference>
<evidence type="ECO:0000313" key="7">
    <source>
        <dbReference type="EMBL" id="WZN40742.1"/>
    </source>
</evidence>
<dbReference type="InterPro" id="IPR013325">
    <property type="entry name" value="RNA_pol_sigma_r2"/>
</dbReference>
<name>A0ABZ2YLW6_9BACT</name>
<keyword evidence="4" id="KW-0804">Transcription</keyword>
<dbReference type="RefSeq" id="WP_341835607.1">
    <property type="nucleotide sequence ID" value="NZ_CP149822.1"/>
</dbReference>
<dbReference type="EMBL" id="CP149822">
    <property type="protein sequence ID" value="WZN40742.1"/>
    <property type="molecule type" value="Genomic_DNA"/>
</dbReference>
<gene>
    <name evidence="7" type="ORF">WJU16_22525</name>
</gene>
<organism evidence="7 8">
    <name type="scientific">Chitinophaga pollutisoli</name>
    <dbReference type="NCBI Taxonomy" id="3133966"/>
    <lineage>
        <taxon>Bacteria</taxon>
        <taxon>Pseudomonadati</taxon>
        <taxon>Bacteroidota</taxon>
        <taxon>Chitinophagia</taxon>
        <taxon>Chitinophagales</taxon>
        <taxon>Chitinophagaceae</taxon>
        <taxon>Chitinophaga</taxon>
    </lineage>
</organism>
<evidence type="ECO:0000259" key="5">
    <source>
        <dbReference type="Pfam" id="PF04542"/>
    </source>
</evidence>
<dbReference type="Gene3D" id="1.10.1740.10">
    <property type="match status" value="1"/>
</dbReference>
<comment type="similarity">
    <text evidence="1">Belongs to the sigma-70 factor family. ECF subfamily.</text>
</comment>
<feature type="domain" description="RNA polymerase sigma factor 70 region 4 type 2" evidence="6">
    <location>
        <begin position="119"/>
        <end position="171"/>
    </location>
</feature>
<dbReference type="NCBIfam" id="TIGR02937">
    <property type="entry name" value="sigma70-ECF"/>
    <property type="match status" value="1"/>
</dbReference>